<keyword evidence="2" id="KW-1185">Reference proteome</keyword>
<accession>A0ABD0MF26</accession>
<reference evidence="1 2" key="1">
    <citation type="submission" date="2024-05" db="EMBL/GenBank/DDBJ databases">
        <title>Genome sequencing and assembly of Indian major carp, Cirrhinus mrigala (Hamilton, 1822).</title>
        <authorList>
            <person name="Mohindra V."/>
            <person name="Chowdhury L.M."/>
            <person name="Lal K."/>
            <person name="Jena J.K."/>
        </authorList>
    </citation>
    <scope>NUCLEOTIDE SEQUENCE [LARGE SCALE GENOMIC DNA]</scope>
    <source>
        <strain evidence="1">CM1030</strain>
        <tissue evidence="1">Blood</tissue>
    </source>
</reference>
<comment type="caution">
    <text evidence="1">The sequence shown here is derived from an EMBL/GenBank/DDBJ whole genome shotgun (WGS) entry which is preliminary data.</text>
</comment>
<evidence type="ECO:0000313" key="2">
    <source>
        <dbReference type="Proteomes" id="UP001529510"/>
    </source>
</evidence>
<dbReference type="Proteomes" id="UP001529510">
    <property type="component" value="Unassembled WGS sequence"/>
</dbReference>
<dbReference type="AlphaFoldDB" id="A0ABD0MF26"/>
<name>A0ABD0MF26_CIRMR</name>
<dbReference type="PANTHER" id="PTHR21063:SF4">
    <property type="entry name" value="CD48 ANTIGEN-RELATED"/>
    <property type="match status" value="1"/>
</dbReference>
<dbReference type="InterPro" id="IPR013783">
    <property type="entry name" value="Ig-like_fold"/>
</dbReference>
<evidence type="ECO:0000313" key="1">
    <source>
        <dbReference type="EMBL" id="KAL0147356.1"/>
    </source>
</evidence>
<organism evidence="1 2">
    <name type="scientific">Cirrhinus mrigala</name>
    <name type="common">Mrigala</name>
    <dbReference type="NCBI Taxonomy" id="683832"/>
    <lineage>
        <taxon>Eukaryota</taxon>
        <taxon>Metazoa</taxon>
        <taxon>Chordata</taxon>
        <taxon>Craniata</taxon>
        <taxon>Vertebrata</taxon>
        <taxon>Euteleostomi</taxon>
        <taxon>Actinopterygii</taxon>
        <taxon>Neopterygii</taxon>
        <taxon>Teleostei</taxon>
        <taxon>Ostariophysi</taxon>
        <taxon>Cypriniformes</taxon>
        <taxon>Cyprinidae</taxon>
        <taxon>Labeoninae</taxon>
        <taxon>Labeonini</taxon>
        <taxon>Cirrhinus</taxon>
    </lineage>
</organism>
<sequence length="76" mass="8650">VFGDSDVAKSVSVTEGDSVTLNTHDKVQKNDQILWMFKVDNPDTVIAEINRENIYTDDKTVTFRDRLQMDNLTSIT</sequence>
<dbReference type="PANTHER" id="PTHR21063">
    <property type="entry name" value="LFA-3"/>
    <property type="match status" value="1"/>
</dbReference>
<dbReference type="EMBL" id="JAMKFB020000761">
    <property type="protein sequence ID" value="KAL0147356.1"/>
    <property type="molecule type" value="Genomic_DNA"/>
</dbReference>
<dbReference type="InterPro" id="IPR036179">
    <property type="entry name" value="Ig-like_dom_sf"/>
</dbReference>
<protein>
    <submittedName>
        <fullName evidence="1">Uncharacterized protein</fullName>
    </submittedName>
</protein>
<gene>
    <name evidence="1" type="ORF">M9458_057342</name>
</gene>
<feature type="non-terminal residue" evidence="1">
    <location>
        <position position="1"/>
    </location>
</feature>
<proteinExistence type="predicted"/>
<dbReference type="Gene3D" id="2.60.40.10">
    <property type="entry name" value="Immunoglobulins"/>
    <property type="match status" value="1"/>
</dbReference>
<dbReference type="SUPFAM" id="SSF48726">
    <property type="entry name" value="Immunoglobulin"/>
    <property type="match status" value="1"/>
</dbReference>